<dbReference type="GeneID" id="8248716"/>
<sequence length="219" mass="22853">MAEGSTGSPARGQSSAPPPPSGGLSTGFIVVAVLLAFAGADVFATFKGAEQHTDAVTSAPVDPHSLGGKYRGGFAHVRNAISQRFPECQVVGSNYPPSPVAVVGAKLVNVATWTTLALTHAGDSMVRAFGLAQAPDFVTNLQANKMGSTMGAWFLGNTLSQNMLNTGAFEVYYDGETIFSKIRSGRLPSMPEIMTGLEEAIDRRRELESAPAAAELPVP</sequence>
<reference evidence="5 6" key="1">
    <citation type="journal article" date="2009" name="Science">
        <title>Green evolution and dynamic adaptations revealed by genomes of the marine picoeukaryotes Micromonas.</title>
        <authorList>
            <person name="Worden A.Z."/>
            <person name="Lee J.H."/>
            <person name="Mock T."/>
            <person name="Rouze P."/>
            <person name="Simmons M.P."/>
            <person name="Aerts A.L."/>
            <person name="Allen A.E."/>
            <person name="Cuvelier M.L."/>
            <person name="Derelle E."/>
            <person name="Everett M.V."/>
            <person name="Foulon E."/>
            <person name="Grimwood J."/>
            <person name="Gundlach H."/>
            <person name="Henrissat B."/>
            <person name="Napoli C."/>
            <person name="McDonald S.M."/>
            <person name="Parker M.S."/>
            <person name="Rombauts S."/>
            <person name="Salamov A."/>
            <person name="Von Dassow P."/>
            <person name="Badger J.H."/>
            <person name="Coutinho P.M."/>
            <person name="Demir E."/>
            <person name="Dubchak I."/>
            <person name="Gentemann C."/>
            <person name="Eikrem W."/>
            <person name="Gready J.E."/>
            <person name="John U."/>
            <person name="Lanier W."/>
            <person name="Lindquist E.A."/>
            <person name="Lucas S."/>
            <person name="Mayer K.F."/>
            <person name="Moreau H."/>
            <person name="Not F."/>
            <person name="Otillar R."/>
            <person name="Panaud O."/>
            <person name="Pangilinan J."/>
            <person name="Paulsen I."/>
            <person name="Piegu B."/>
            <person name="Poliakov A."/>
            <person name="Robbens S."/>
            <person name="Schmutz J."/>
            <person name="Toulza E."/>
            <person name="Wyss T."/>
            <person name="Zelensky A."/>
            <person name="Zhou K."/>
            <person name="Armbrust E.V."/>
            <person name="Bhattacharya D."/>
            <person name="Goodenough U.W."/>
            <person name="Van de Peer Y."/>
            <person name="Grigoriev I.V."/>
        </authorList>
    </citation>
    <scope>NUCLEOTIDE SEQUENCE [LARGE SCALE GENOMIC DNA]</scope>
    <source>
        <strain evidence="6">RCC299 / NOUM17</strain>
    </source>
</reference>
<dbReference type="GO" id="GO:0004791">
    <property type="term" value="F:thioredoxin-disulfide reductase (NADPH) activity"/>
    <property type="evidence" value="ECO:0007669"/>
    <property type="project" value="TreeGrafter"/>
</dbReference>
<dbReference type="NCBIfam" id="TIGR02174">
    <property type="entry name" value="CXXU_selWTH"/>
    <property type="match status" value="1"/>
</dbReference>
<evidence type="ECO:0000256" key="2">
    <source>
        <dbReference type="ARBA" id="ARBA00023284"/>
    </source>
</evidence>
<dbReference type="EMBL" id="CP001331">
    <property type="protein sequence ID" value="ACO66803.1"/>
    <property type="molecule type" value="Genomic_DNA"/>
</dbReference>
<keyword evidence="4" id="KW-0472">Membrane</keyword>
<dbReference type="Gene3D" id="3.40.30.10">
    <property type="entry name" value="Glutaredoxin"/>
    <property type="match status" value="1"/>
</dbReference>
<name>C1EF79_MICCC</name>
<dbReference type="Pfam" id="PF10262">
    <property type="entry name" value="Rdx"/>
    <property type="match status" value="1"/>
</dbReference>
<dbReference type="GO" id="GO:0045454">
    <property type="term" value="P:cell redox homeostasis"/>
    <property type="evidence" value="ECO:0007669"/>
    <property type="project" value="TreeGrafter"/>
</dbReference>
<dbReference type="FunCoup" id="C1EF79">
    <property type="interactions" value="1297"/>
</dbReference>
<proteinExistence type="predicted"/>
<dbReference type="AlphaFoldDB" id="C1EF79"/>
<dbReference type="GO" id="GO:0005789">
    <property type="term" value="C:endoplasmic reticulum membrane"/>
    <property type="evidence" value="ECO:0007669"/>
    <property type="project" value="TreeGrafter"/>
</dbReference>
<accession>C1EF79</accession>
<feature type="region of interest" description="Disordered" evidence="3">
    <location>
        <begin position="1"/>
        <end position="21"/>
    </location>
</feature>
<organism evidence="5 6">
    <name type="scientific">Micromonas commoda (strain RCC299 / NOUM17 / CCMP2709)</name>
    <name type="common">Picoplanktonic green alga</name>
    <dbReference type="NCBI Taxonomy" id="296587"/>
    <lineage>
        <taxon>Eukaryota</taxon>
        <taxon>Viridiplantae</taxon>
        <taxon>Chlorophyta</taxon>
        <taxon>Mamiellophyceae</taxon>
        <taxon>Mamiellales</taxon>
        <taxon>Mamiellaceae</taxon>
        <taxon>Micromonas</taxon>
    </lineage>
</organism>
<dbReference type="OMA" id="GPMEAYF"/>
<dbReference type="PANTHER" id="PTHR13544">
    <property type="entry name" value="SELENOPROTEIN T"/>
    <property type="match status" value="1"/>
</dbReference>
<dbReference type="InParanoid" id="C1EF79"/>
<evidence type="ECO:0000313" key="5">
    <source>
        <dbReference type="EMBL" id="ACO66803.1"/>
    </source>
</evidence>
<keyword evidence="2" id="KW-0676">Redox-active center</keyword>
<dbReference type="STRING" id="296587.C1EF79"/>
<keyword evidence="4" id="KW-0812">Transmembrane</keyword>
<evidence type="ECO:0000256" key="1">
    <source>
        <dbReference type="ARBA" id="ARBA00022729"/>
    </source>
</evidence>
<keyword evidence="6" id="KW-1185">Reference proteome</keyword>
<evidence type="ECO:0000256" key="4">
    <source>
        <dbReference type="SAM" id="Phobius"/>
    </source>
</evidence>
<evidence type="ECO:0000313" key="6">
    <source>
        <dbReference type="Proteomes" id="UP000002009"/>
    </source>
</evidence>
<feature type="transmembrane region" description="Helical" evidence="4">
    <location>
        <begin position="24"/>
        <end position="44"/>
    </location>
</feature>
<dbReference type="SUPFAM" id="SSF52833">
    <property type="entry name" value="Thioredoxin-like"/>
    <property type="match status" value="1"/>
</dbReference>
<dbReference type="Proteomes" id="UP000002009">
    <property type="component" value="Chromosome 13"/>
</dbReference>
<dbReference type="InterPro" id="IPR011893">
    <property type="entry name" value="Selenoprotein_Rdx-typ"/>
</dbReference>
<gene>
    <name evidence="5" type="primary">SELT</name>
    <name evidence="5" type="ORF">MICPUN_112678</name>
</gene>
<dbReference type="eggNOG" id="KOG3286">
    <property type="taxonomic scope" value="Eukaryota"/>
</dbReference>
<keyword evidence="1" id="KW-0732">Signal</keyword>
<keyword evidence="4" id="KW-1133">Transmembrane helix</keyword>
<dbReference type="KEGG" id="mis:MICPUN_112678"/>
<dbReference type="InterPro" id="IPR036249">
    <property type="entry name" value="Thioredoxin-like_sf"/>
</dbReference>
<protein>
    <submittedName>
        <fullName evidence="5">Selenoprotein T</fullName>
    </submittedName>
</protein>
<dbReference type="OrthoDB" id="60822at2759"/>
<dbReference type="InterPro" id="IPR019389">
    <property type="entry name" value="Selenoprotein_T"/>
</dbReference>
<dbReference type="RefSeq" id="XP_002505545.1">
    <property type="nucleotide sequence ID" value="XM_002505499.1"/>
</dbReference>
<evidence type="ECO:0000256" key="3">
    <source>
        <dbReference type="SAM" id="MobiDB-lite"/>
    </source>
</evidence>
<dbReference type="PANTHER" id="PTHR13544:SF0">
    <property type="entry name" value="THIOREDOXIN REDUCTASE-LIKE SELENOPROTEIN T"/>
    <property type="match status" value="1"/>
</dbReference>